<dbReference type="Proteomes" id="UP000799118">
    <property type="component" value="Unassembled WGS sequence"/>
</dbReference>
<name>A0A6A4GAE8_9AGAR</name>
<proteinExistence type="predicted"/>
<dbReference type="EMBL" id="ML771514">
    <property type="protein sequence ID" value="KAE9382456.1"/>
    <property type="molecule type" value="Genomic_DNA"/>
</dbReference>
<gene>
    <name evidence="1" type="ORF">BT96DRAFT_1010612</name>
</gene>
<accession>A0A6A4GAE8</accession>
<sequence>MNKGALVDQIIMKCLAKTCTLQFTPGILQPRVGQCAYSSEHVYALPTSGALQQLSDITSMFMTLRVVLRCGELSPILRLGTCGGGQCGNVWICRCTGQSLECEYPQCPLKGTWTMHVKQFPW</sequence>
<dbReference type="AlphaFoldDB" id="A0A6A4GAE8"/>
<protein>
    <submittedName>
        <fullName evidence="1">Uncharacterized protein</fullName>
    </submittedName>
</protein>
<organism evidence="1 2">
    <name type="scientific">Gymnopus androsaceus JB14</name>
    <dbReference type="NCBI Taxonomy" id="1447944"/>
    <lineage>
        <taxon>Eukaryota</taxon>
        <taxon>Fungi</taxon>
        <taxon>Dikarya</taxon>
        <taxon>Basidiomycota</taxon>
        <taxon>Agaricomycotina</taxon>
        <taxon>Agaricomycetes</taxon>
        <taxon>Agaricomycetidae</taxon>
        <taxon>Agaricales</taxon>
        <taxon>Marasmiineae</taxon>
        <taxon>Omphalotaceae</taxon>
        <taxon>Gymnopus</taxon>
    </lineage>
</organism>
<keyword evidence="2" id="KW-1185">Reference proteome</keyword>
<evidence type="ECO:0000313" key="1">
    <source>
        <dbReference type="EMBL" id="KAE9382456.1"/>
    </source>
</evidence>
<evidence type="ECO:0000313" key="2">
    <source>
        <dbReference type="Proteomes" id="UP000799118"/>
    </source>
</evidence>
<reference evidence="1" key="1">
    <citation type="journal article" date="2019" name="Environ. Microbiol.">
        <title>Fungal ecological strategies reflected in gene transcription - a case study of two litter decomposers.</title>
        <authorList>
            <person name="Barbi F."/>
            <person name="Kohler A."/>
            <person name="Barry K."/>
            <person name="Baskaran P."/>
            <person name="Daum C."/>
            <person name="Fauchery L."/>
            <person name="Ihrmark K."/>
            <person name="Kuo A."/>
            <person name="LaButti K."/>
            <person name="Lipzen A."/>
            <person name="Morin E."/>
            <person name="Grigoriev I.V."/>
            <person name="Henrissat B."/>
            <person name="Lindahl B."/>
            <person name="Martin F."/>
        </authorList>
    </citation>
    <scope>NUCLEOTIDE SEQUENCE</scope>
    <source>
        <strain evidence="1">JB14</strain>
    </source>
</reference>